<dbReference type="InterPro" id="IPR004364">
    <property type="entry name" value="Aa-tRNA-synt_II"/>
</dbReference>
<evidence type="ECO:0000256" key="7">
    <source>
        <dbReference type="ARBA" id="ARBA00023146"/>
    </source>
</evidence>
<comment type="caution">
    <text evidence="10">The sequence shown here is derived from an EMBL/GenBank/DDBJ whole genome shotgun (WGS) entry which is preliminary data.</text>
</comment>
<name>A0A8J4YJX6_CHIOP</name>
<accession>A0A8J4YJX6</accession>
<dbReference type="GO" id="GO:0006422">
    <property type="term" value="P:aspartyl-tRNA aminoacylation"/>
    <property type="evidence" value="ECO:0007669"/>
    <property type="project" value="TreeGrafter"/>
</dbReference>
<dbReference type="PRINTS" id="PR01042">
    <property type="entry name" value="TRNASYNTHASP"/>
</dbReference>
<proteinExistence type="inferred from homology"/>
<dbReference type="SUPFAM" id="SSF50249">
    <property type="entry name" value="Nucleic acid-binding proteins"/>
    <property type="match status" value="1"/>
</dbReference>
<reference evidence="10" key="1">
    <citation type="submission" date="2020-07" db="EMBL/GenBank/DDBJ databases">
        <title>The High-quality genome of the commercially important snow crab, Chionoecetes opilio.</title>
        <authorList>
            <person name="Jeong J.-H."/>
            <person name="Ryu S."/>
        </authorList>
    </citation>
    <scope>NUCLEOTIDE SEQUENCE</scope>
    <source>
        <strain evidence="10">MADBK_172401_WGS</strain>
        <tissue evidence="10">Digestive gland</tissue>
    </source>
</reference>
<evidence type="ECO:0000256" key="2">
    <source>
        <dbReference type="ARBA" id="ARBA00006844"/>
    </source>
</evidence>
<dbReference type="InterPro" id="IPR002108">
    <property type="entry name" value="ADF-H"/>
</dbReference>
<keyword evidence="8" id="KW-0009">Actin-binding</keyword>
<dbReference type="Gene3D" id="3.30.930.10">
    <property type="entry name" value="Bira Bifunctional Protein, Domain 2"/>
    <property type="match status" value="1"/>
</dbReference>
<dbReference type="InterPro" id="IPR045864">
    <property type="entry name" value="aa-tRNA-synth_II/BPL/LPL"/>
</dbReference>
<keyword evidence="5" id="KW-0067">ATP-binding</keyword>
<evidence type="ECO:0000256" key="8">
    <source>
        <dbReference type="ARBA" id="ARBA00023203"/>
    </source>
</evidence>
<dbReference type="Pfam" id="PF00152">
    <property type="entry name" value="tRNA-synt_2"/>
    <property type="match status" value="1"/>
</dbReference>
<organism evidence="10 11">
    <name type="scientific">Chionoecetes opilio</name>
    <name type="common">Atlantic snow crab</name>
    <name type="synonym">Cancer opilio</name>
    <dbReference type="NCBI Taxonomy" id="41210"/>
    <lineage>
        <taxon>Eukaryota</taxon>
        <taxon>Metazoa</taxon>
        <taxon>Ecdysozoa</taxon>
        <taxon>Arthropoda</taxon>
        <taxon>Crustacea</taxon>
        <taxon>Multicrustacea</taxon>
        <taxon>Malacostraca</taxon>
        <taxon>Eumalacostraca</taxon>
        <taxon>Eucarida</taxon>
        <taxon>Decapoda</taxon>
        <taxon>Pleocyemata</taxon>
        <taxon>Brachyura</taxon>
        <taxon>Eubrachyura</taxon>
        <taxon>Majoidea</taxon>
        <taxon>Majidae</taxon>
        <taxon>Chionoecetes</taxon>
    </lineage>
</organism>
<comment type="similarity">
    <text evidence="1">Belongs to the class-II aminoacyl-tRNA synthetase family. Type 1 subfamily.</text>
</comment>
<dbReference type="EMBL" id="JACEEZ010001042">
    <property type="protein sequence ID" value="KAG0729548.1"/>
    <property type="molecule type" value="Genomic_DNA"/>
</dbReference>
<dbReference type="PROSITE" id="PS51263">
    <property type="entry name" value="ADF_H"/>
    <property type="match status" value="1"/>
</dbReference>
<comment type="similarity">
    <text evidence="2">Belongs to the actin-binding proteins ADF family.</text>
</comment>
<dbReference type="Gene3D" id="3.30.1360.30">
    <property type="entry name" value="GAD-like domain"/>
    <property type="match status" value="1"/>
</dbReference>
<dbReference type="PANTHER" id="PTHR22594">
    <property type="entry name" value="ASPARTYL/LYSYL-TRNA SYNTHETASE"/>
    <property type="match status" value="1"/>
</dbReference>
<dbReference type="InterPro" id="IPR012340">
    <property type="entry name" value="NA-bd_OB-fold"/>
</dbReference>
<dbReference type="InterPro" id="IPR002312">
    <property type="entry name" value="Asp/Asn-tRNA-synth_IIb"/>
</dbReference>
<dbReference type="InterPro" id="IPR017904">
    <property type="entry name" value="ADF/Cofilin"/>
</dbReference>
<evidence type="ECO:0000313" key="10">
    <source>
        <dbReference type="EMBL" id="KAG0729548.1"/>
    </source>
</evidence>
<dbReference type="InterPro" id="IPR029006">
    <property type="entry name" value="ADF-H/Gelsolin-like_dom_sf"/>
</dbReference>
<dbReference type="SUPFAM" id="SSF55753">
    <property type="entry name" value="Actin depolymerizing proteins"/>
    <property type="match status" value="1"/>
</dbReference>
<evidence type="ECO:0000313" key="11">
    <source>
        <dbReference type="Proteomes" id="UP000770661"/>
    </source>
</evidence>
<evidence type="ECO:0000256" key="6">
    <source>
        <dbReference type="ARBA" id="ARBA00022917"/>
    </source>
</evidence>
<dbReference type="GO" id="GO:0005524">
    <property type="term" value="F:ATP binding"/>
    <property type="evidence" value="ECO:0007669"/>
    <property type="project" value="UniProtKB-KW"/>
</dbReference>
<dbReference type="Gene3D" id="2.40.50.140">
    <property type="entry name" value="Nucleic acid-binding proteins"/>
    <property type="match status" value="1"/>
</dbReference>
<keyword evidence="7" id="KW-0030">Aminoacyl-tRNA synthetase</keyword>
<keyword evidence="6" id="KW-0648">Protein biosynthesis</keyword>
<dbReference type="Pfam" id="PF00241">
    <property type="entry name" value="Cofilin_ADF"/>
    <property type="match status" value="1"/>
</dbReference>
<evidence type="ECO:0000256" key="1">
    <source>
        <dbReference type="ARBA" id="ARBA00006303"/>
    </source>
</evidence>
<dbReference type="SUPFAM" id="SSF55681">
    <property type="entry name" value="Class II aaRS and biotin synthetases"/>
    <property type="match status" value="1"/>
</dbReference>
<dbReference type="OrthoDB" id="439710at2759"/>
<dbReference type="Proteomes" id="UP000770661">
    <property type="component" value="Unassembled WGS sequence"/>
</dbReference>
<evidence type="ECO:0000256" key="5">
    <source>
        <dbReference type="ARBA" id="ARBA00022840"/>
    </source>
</evidence>
<feature type="domain" description="ADF-H" evidence="9">
    <location>
        <begin position="4"/>
        <end position="142"/>
    </location>
</feature>
<dbReference type="SUPFAM" id="SSF55261">
    <property type="entry name" value="GAD domain-like"/>
    <property type="match status" value="1"/>
</dbReference>
<dbReference type="AlphaFoldDB" id="A0A8J4YJX6"/>
<sequence>MASGVTVADGIQKAYSEIKTGKKYRYMIFCIKDEKEIDIEKFGERDETYDDFLNCLSSLGPDQCRYGLYDFEYERSFQGTSESKMNKLILMSWCPDTAKIKTKMLYSTSFNALKQSLEGIQKYIQATDMSEASYESVLEKWSILYHHPRHLALGGLFIASATQSASLNFTVASYFVILKMHIELVARLFTSNESHSRNVIINKNNKMSSLVSVWRVAPSSWCVWRVGRCLLRHLNNKGVISSHNSQVPTASFSSTAPSFKGVVESHGRSSLRTHTCGELRPSHEGQRVILRGHLQYQRMGKFAILRDAYGKTQVMIREENMGSGEVEVLAATYQVLSPARSDLPFLIRDHNKPKEPLRLKYRYLDMRHNELQANLRLKSQKLRSKSPSRASAIRTADGPLVSDMDGQMAHWAEYFGQLFTLDIEMTDVTSGDVQQLVEDLVTSTWPPHLPPIAAPFPTLTYSQAVNLYGTDKPDTRFDWKLQDVTHLLRNCGASVLENAVLPPGNSAHSFVIPQGKDYISKKIVLTWEELTQKEHSLAGMSVFKVDKDLMLRGPNVKNIHPDIQTELSRTLQAQAGDAVILAAGQTGSVLGLLGKLRLQAAKTLETAGVHVRDQHSFNLLWVVDFPLFERDPDSGRIMAVHHPFTLPKEGDLHYLYSDPLKAKSQHYDLVLNGCEIGGGSIRIHDPAMQRYVLQVLGIGDASLGFLNEALETGAPPHGGIALGFDRYIAELCGANSIRDVIAFPKSTEGRCLMTGAPGEISEEEKQLYNLILKKDSTKN</sequence>
<dbReference type="GO" id="GO:0005739">
    <property type="term" value="C:mitochondrion"/>
    <property type="evidence" value="ECO:0007669"/>
    <property type="project" value="TreeGrafter"/>
</dbReference>
<keyword evidence="4" id="KW-0547">Nucleotide-binding</keyword>
<evidence type="ECO:0000256" key="4">
    <source>
        <dbReference type="ARBA" id="ARBA00022741"/>
    </source>
</evidence>
<dbReference type="GO" id="GO:0030042">
    <property type="term" value="P:actin filament depolymerization"/>
    <property type="evidence" value="ECO:0007669"/>
    <property type="project" value="InterPro"/>
</dbReference>
<dbReference type="PANTHER" id="PTHR22594:SF5">
    <property type="entry name" value="ASPARTATE--TRNA LIGASE, MITOCHONDRIAL"/>
    <property type="match status" value="1"/>
</dbReference>
<dbReference type="GO" id="GO:0003779">
    <property type="term" value="F:actin binding"/>
    <property type="evidence" value="ECO:0007669"/>
    <property type="project" value="UniProtKB-KW"/>
</dbReference>
<keyword evidence="11" id="KW-1185">Reference proteome</keyword>
<evidence type="ECO:0000256" key="3">
    <source>
        <dbReference type="ARBA" id="ARBA00022598"/>
    </source>
</evidence>
<keyword evidence="3 10" id="KW-0436">Ligase</keyword>
<dbReference type="GO" id="GO:0015629">
    <property type="term" value="C:actin cytoskeleton"/>
    <property type="evidence" value="ECO:0007669"/>
    <property type="project" value="InterPro"/>
</dbReference>
<gene>
    <name evidence="10" type="primary">Dars2</name>
    <name evidence="10" type="ORF">GWK47_030074</name>
</gene>
<evidence type="ECO:0000259" key="9">
    <source>
        <dbReference type="PROSITE" id="PS51263"/>
    </source>
</evidence>
<dbReference type="InterPro" id="IPR004115">
    <property type="entry name" value="GAD-like_sf"/>
</dbReference>
<dbReference type="Gene3D" id="3.40.20.10">
    <property type="entry name" value="Severin"/>
    <property type="match status" value="1"/>
</dbReference>
<protein>
    <submittedName>
        <fullName evidence="10">Aspartate--tRNA ligase, mitochondrial</fullName>
    </submittedName>
</protein>
<dbReference type="SMART" id="SM00102">
    <property type="entry name" value="ADF"/>
    <property type="match status" value="1"/>
</dbReference>
<dbReference type="CDD" id="cd11286">
    <property type="entry name" value="ADF_cofilin_like"/>
    <property type="match status" value="1"/>
</dbReference>
<dbReference type="GO" id="GO:0004815">
    <property type="term" value="F:aspartate-tRNA ligase activity"/>
    <property type="evidence" value="ECO:0007669"/>
    <property type="project" value="TreeGrafter"/>
</dbReference>